<sequence length="125" mass="13908">MSYPPNPYQQANGYQQTNNGEGQKSFIATWLLSWFLGGFGIDRFYLGKIGTGILKLITIGGFGIWYVIDVILILVGAMRDKAGYKLQGYEQHKKIVWIISLILFLLGTGISATTAPDYINQLQSV</sequence>
<dbReference type="PANTHER" id="PTHR21016:SF7">
    <property type="entry name" value="TM2 DOMAIN-CONTAINING PROTEIN 3"/>
    <property type="match status" value="1"/>
</dbReference>
<evidence type="ECO:0000256" key="6">
    <source>
        <dbReference type="ARBA" id="ARBA00023180"/>
    </source>
</evidence>
<dbReference type="AlphaFoldDB" id="A0A4Y4DTC5"/>
<comment type="caution">
    <text evidence="9">The sequence shown here is derived from an EMBL/GenBank/DDBJ whole genome shotgun (WGS) entry which is preliminary data.</text>
</comment>
<evidence type="ECO:0000256" key="1">
    <source>
        <dbReference type="ARBA" id="ARBA00004141"/>
    </source>
</evidence>
<protein>
    <recommendedName>
        <fullName evidence="8">TM2 domain-containing protein</fullName>
    </recommendedName>
</protein>
<feature type="transmembrane region" description="Helical" evidence="7">
    <location>
        <begin position="52"/>
        <end position="75"/>
    </location>
</feature>
<dbReference type="EMBL" id="BJNY01000011">
    <property type="protein sequence ID" value="GED06608.1"/>
    <property type="molecule type" value="Genomic_DNA"/>
</dbReference>
<name>A0A4Y4DTC5_GLUUR</name>
<proteinExistence type="predicted"/>
<feature type="transmembrane region" description="Helical" evidence="7">
    <location>
        <begin position="95"/>
        <end position="115"/>
    </location>
</feature>
<gene>
    <name evidence="9" type="ORF">AUR04nite_21400</name>
</gene>
<evidence type="ECO:0000256" key="5">
    <source>
        <dbReference type="ARBA" id="ARBA00023136"/>
    </source>
</evidence>
<dbReference type="InterPro" id="IPR007829">
    <property type="entry name" value="TM2"/>
</dbReference>
<keyword evidence="2 7" id="KW-0812">Transmembrane</keyword>
<keyword evidence="5 7" id="KW-0472">Membrane</keyword>
<evidence type="ECO:0000313" key="9">
    <source>
        <dbReference type="EMBL" id="GED06608.1"/>
    </source>
</evidence>
<evidence type="ECO:0000313" key="10">
    <source>
        <dbReference type="Proteomes" id="UP000316612"/>
    </source>
</evidence>
<keyword evidence="4 7" id="KW-1133">Transmembrane helix</keyword>
<organism evidence="9 10">
    <name type="scientific">Glutamicibacter uratoxydans</name>
    <name type="common">Arthrobacter uratoxydans</name>
    <dbReference type="NCBI Taxonomy" id="43667"/>
    <lineage>
        <taxon>Bacteria</taxon>
        <taxon>Bacillati</taxon>
        <taxon>Actinomycetota</taxon>
        <taxon>Actinomycetes</taxon>
        <taxon>Micrococcales</taxon>
        <taxon>Micrococcaceae</taxon>
        <taxon>Glutamicibacter</taxon>
    </lineage>
</organism>
<dbReference type="RefSeq" id="WP_141364833.1">
    <property type="nucleotide sequence ID" value="NZ_BAAAJL010000013.1"/>
</dbReference>
<keyword evidence="6" id="KW-0325">Glycoprotein</keyword>
<dbReference type="OrthoDB" id="2004788at2"/>
<dbReference type="GO" id="GO:0016020">
    <property type="term" value="C:membrane"/>
    <property type="evidence" value="ECO:0007669"/>
    <property type="project" value="UniProtKB-SubCell"/>
</dbReference>
<dbReference type="Proteomes" id="UP000316612">
    <property type="component" value="Unassembled WGS sequence"/>
</dbReference>
<evidence type="ECO:0000256" key="3">
    <source>
        <dbReference type="ARBA" id="ARBA00022729"/>
    </source>
</evidence>
<evidence type="ECO:0000256" key="2">
    <source>
        <dbReference type="ARBA" id="ARBA00022692"/>
    </source>
</evidence>
<accession>A0A4Y4DTC5</accession>
<keyword evidence="3" id="KW-0732">Signal</keyword>
<evidence type="ECO:0000256" key="7">
    <source>
        <dbReference type="SAM" id="Phobius"/>
    </source>
</evidence>
<keyword evidence="10" id="KW-1185">Reference proteome</keyword>
<feature type="domain" description="TM2" evidence="8">
    <location>
        <begin position="23"/>
        <end position="71"/>
    </location>
</feature>
<evidence type="ECO:0000256" key="4">
    <source>
        <dbReference type="ARBA" id="ARBA00022989"/>
    </source>
</evidence>
<dbReference type="Pfam" id="PF05154">
    <property type="entry name" value="TM2"/>
    <property type="match status" value="1"/>
</dbReference>
<reference evidence="9 10" key="1">
    <citation type="submission" date="2019-06" db="EMBL/GenBank/DDBJ databases">
        <title>Whole genome shotgun sequence of Glutamicibacter uratoxydans NBRC 15515.</title>
        <authorList>
            <person name="Hosoyama A."/>
            <person name="Uohara A."/>
            <person name="Ohji S."/>
            <person name="Ichikawa N."/>
        </authorList>
    </citation>
    <scope>NUCLEOTIDE SEQUENCE [LARGE SCALE GENOMIC DNA]</scope>
    <source>
        <strain evidence="9 10">NBRC 15515</strain>
    </source>
</reference>
<comment type="subcellular location">
    <subcellularLocation>
        <location evidence="1">Membrane</location>
        <topology evidence="1">Multi-pass membrane protein</topology>
    </subcellularLocation>
</comment>
<evidence type="ECO:0000259" key="8">
    <source>
        <dbReference type="Pfam" id="PF05154"/>
    </source>
</evidence>
<dbReference type="PANTHER" id="PTHR21016">
    <property type="entry name" value="BETA-AMYLOID BINDING PROTEIN-RELATED"/>
    <property type="match status" value="1"/>
</dbReference>
<dbReference type="InterPro" id="IPR050932">
    <property type="entry name" value="TM2D1-3-like"/>
</dbReference>